<dbReference type="SUPFAM" id="SSF52047">
    <property type="entry name" value="RNI-like"/>
    <property type="match status" value="1"/>
</dbReference>
<dbReference type="Gene3D" id="3.40.50.11350">
    <property type="match status" value="1"/>
</dbReference>
<evidence type="ECO:0000259" key="2">
    <source>
        <dbReference type="Pfam" id="PF20151"/>
    </source>
</evidence>
<keyword evidence="4" id="KW-1185">Reference proteome</keyword>
<dbReference type="Gene3D" id="3.80.10.10">
    <property type="entry name" value="Ribonuclease Inhibitor"/>
    <property type="match status" value="1"/>
</dbReference>
<name>A0A8S0WJM9_CYCAE</name>
<dbReference type="AlphaFoldDB" id="A0A8S0WJM9"/>
<feature type="transmembrane region" description="Helical" evidence="1">
    <location>
        <begin position="108"/>
        <end position="129"/>
    </location>
</feature>
<protein>
    <recommendedName>
        <fullName evidence="2">DUF6533 domain-containing protein</fullName>
    </recommendedName>
</protein>
<dbReference type="EMBL" id="CACVBS010000042">
    <property type="protein sequence ID" value="CAA7263903.1"/>
    <property type="molecule type" value="Genomic_DNA"/>
</dbReference>
<feature type="transmembrane region" description="Helical" evidence="1">
    <location>
        <begin position="190"/>
        <end position="208"/>
    </location>
</feature>
<feature type="transmembrane region" description="Helical" evidence="1">
    <location>
        <begin position="229"/>
        <end position="249"/>
    </location>
</feature>
<feature type="transmembrane region" description="Helical" evidence="1">
    <location>
        <begin position="141"/>
        <end position="160"/>
    </location>
</feature>
<evidence type="ECO:0000313" key="4">
    <source>
        <dbReference type="Proteomes" id="UP000467700"/>
    </source>
</evidence>
<dbReference type="InterPro" id="IPR045340">
    <property type="entry name" value="DUF6533"/>
</dbReference>
<dbReference type="OrthoDB" id="2679643at2759"/>
<keyword evidence="1" id="KW-1133">Transmembrane helix</keyword>
<reference evidence="3 4" key="1">
    <citation type="submission" date="2020-01" db="EMBL/GenBank/DDBJ databases">
        <authorList>
            <person name="Gupta K D."/>
        </authorList>
    </citation>
    <scope>NUCLEOTIDE SEQUENCE [LARGE SCALE GENOMIC DNA]</scope>
</reference>
<gene>
    <name evidence="3" type="ORF">AAE3_LOCUS6247</name>
</gene>
<feature type="transmembrane region" description="Helical" evidence="1">
    <location>
        <begin position="75"/>
        <end position="96"/>
    </location>
</feature>
<comment type="caution">
    <text evidence="3">The sequence shown here is derived from an EMBL/GenBank/DDBJ whole genome shotgun (WGS) entry which is preliminary data.</text>
</comment>
<keyword evidence="1" id="KW-0812">Transmembrane</keyword>
<evidence type="ECO:0000313" key="3">
    <source>
        <dbReference type="EMBL" id="CAA7263903.1"/>
    </source>
</evidence>
<feature type="domain" description="DUF6533" evidence="2">
    <location>
        <begin position="40"/>
        <end position="86"/>
    </location>
</feature>
<proteinExistence type="predicted"/>
<sequence length="1144" mass="127418">MLIRRRWMISDTSSMSSLAGMLEPEILTNIARTLRISKSTQLAGFITLVYDHVLTIDDEMQAERIWKERLSGASLLFLLNRYVSLLRAIVGIAAFHHPRWAGAICDHVVHFLGSSSVVVTSLCGLLMILRVYALYRRSNTLLAFLLSIWIAQLVASAVGVSKAEALQLPPGPGFVGCILSAPSKWFAVNWAGPLILDGTVFFLTLWRTREYIFSSDRIPLLHILVRDGTLYFLVIFLVNLSNAFLFFFAPQNLKPVTSPLSVMLTSTMVSRLVLNLRSAPSAGINIVNTAVLPRPNTSIVFSTMATLAIGNMGEDGALEGIQARLRQTLASLSRVSETHLNACRPILYRNLSLKNSRSNHETISLLLDSSLAVSCERLELITDTPLKQAAWVPLDAIKHMENLRVLVLGGASPFPDSEHQQEFVGVLSKYCPNLKELEVNVSSQHPRFDIEPLQGDFGIKGLTKLKWLCTRGVYLCLSSCSPERSFLIVRGSYRKHGTPFSHPASRSLLQASRTTLTHISFPNEIDDFEAANIVQFSALHFPVLQSLVLGPWLDVFTEEPPSALVRFLAAHPTITDFDLGYFSDDEFRADLEPAALQAATTPVLPALRHLHAHPSPICDLARHAPLCFKSLTSLEVGTGLEEDVPYEYRQLFTALKAIGGLPNLKRLRYYVGESEGDDVMCMEAFSSLCPLLEVWAGDLPWELLGHLSKFKNLREVFVRRTTIPEPCRLSVTHEATNLGSKCLQLSKFVARYTGIPRAVFVVRISRNLEECITSTNLSEEDPLQAQTIAHLCALATPGSTSLADDSEITDMRQQDGKKVIAHQEVCEGSIWNANIRFASLLKTLCEDEAYTKAIHPQVMTQLLTCRVGRTSVFEEYTWSKLPVPWVIYDLTLRPARVPWGVYFGGVLAGEIGSDERTLDAADPRKGKRFTQSEASPKQTLLPNHYVGQATPRDTAHPLKIIKKTDNGRKSIEYLSPEELPLRRRAVSAEYFNHVYYLEHCLPSIQQIVKRLHAIREEYALSARAVNNVANNSAYTMGKLSKVYILTNGWPSFVNRLRGELLKDGWEAVFGTLDMERAVPWSSFNARHEDDSLALTKEERGVSVAIDMALAERAEVFVENGSVGQHRYAARSEILSNLLESSVVV</sequence>
<dbReference type="InterPro" id="IPR032675">
    <property type="entry name" value="LRR_dom_sf"/>
</dbReference>
<evidence type="ECO:0000256" key="1">
    <source>
        <dbReference type="SAM" id="Phobius"/>
    </source>
</evidence>
<dbReference type="Proteomes" id="UP000467700">
    <property type="component" value="Unassembled WGS sequence"/>
</dbReference>
<organism evidence="3 4">
    <name type="scientific">Cyclocybe aegerita</name>
    <name type="common">Black poplar mushroom</name>
    <name type="synonym">Agrocybe aegerita</name>
    <dbReference type="NCBI Taxonomy" id="1973307"/>
    <lineage>
        <taxon>Eukaryota</taxon>
        <taxon>Fungi</taxon>
        <taxon>Dikarya</taxon>
        <taxon>Basidiomycota</taxon>
        <taxon>Agaricomycotina</taxon>
        <taxon>Agaricomycetes</taxon>
        <taxon>Agaricomycetidae</taxon>
        <taxon>Agaricales</taxon>
        <taxon>Agaricineae</taxon>
        <taxon>Bolbitiaceae</taxon>
        <taxon>Cyclocybe</taxon>
    </lineage>
</organism>
<accession>A0A8S0WJM9</accession>
<keyword evidence="1" id="KW-0472">Membrane</keyword>
<dbReference type="Pfam" id="PF20151">
    <property type="entry name" value="DUF6533"/>
    <property type="match status" value="1"/>
</dbReference>